<proteinExistence type="inferred from homology"/>
<dbReference type="Pfam" id="PF00005">
    <property type="entry name" value="ABC_tran"/>
    <property type="match status" value="1"/>
</dbReference>
<dbReference type="PROSITE" id="PS50893">
    <property type="entry name" value="ABC_TRANSPORTER_2"/>
    <property type="match status" value="1"/>
</dbReference>
<dbReference type="InterPro" id="IPR003439">
    <property type="entry name" value="ABC_transporter-like_ATP-bd"/>
</dbReference>
<evidence type="ECO:0000256" key="6">
    <source>
        <dbReference type="ARBA" id="ARBA00022741"/>
    </source>
</evidence>
<name>A0A379DBE9_9FIRM</name>
<keyword evidence="5" id="KW-0533">Nickel</keyword>
<evidence type="ECO:0000256" key="8">
    <source>
        <dbReference type="ARBA" id="ARBA00022967"/>
    </source>
</evidence>
<protein>
    <recommendedName>
        <fullName evidence="14">Nickel import system ATP-binding protein NikD</fullName>
        <ecNumber evidence="13">7.2.2.11</ecNumber>
    </recommendedName>
</protein>
<evidence type="ECO:0000256" key="5">
    <source>
        <dbReference type="ARBA" id="ARBA00022596"/>
    </source>
</evidence>
<dbReference type="Proteomes" id="UP000254777">
    <property type="component" value="Unassembled WGS sequence"/>
</dbReference>
<dbReference type="EMBL" id="UGTH01000001">
    <property type="protein sequence ID" value="SUB74912.1"/>
    <property type="molecule type" value="Genomic_DNA"/>
</dbReference>
<evidence type="ECO:0000256" key="2">
    <source>
        <dbReference type="ARBA" id="ARBA00005417"/>
    </source>
</evidence>
<dbReference type="GO" id="GO:0015413">
    <property type="term" value="F:ABC-type nickel transporter activity"/>
    <property type="evidence" value="ECO:0007669"/>
    <property type="project" value="UniProtKB-EC"/>
</dbReference>
<dbReference type="PROSITE" id="PS00211">
    <property type="entry name" value="ABC_TRANSPORTER_1"/>
    <property type="match status" value="1"/>
</dbReference>
<evidence type="ECO:0000256" key="7">
    <source>
        <dbReference type="ARBA" id="ARBA00022840"/>
    </source>
</evidence>
<reference evidence="17 18" key="1">
    <citation type="submission" date="2018-06" db="EMBL/GenBank/DDBJ databases">
        <authorList>
            <consortium name="Pathogen Informatics"/>
            <person name="Doyle S."/>
        </authorList>
    </citation>
    <scope>NUCLEOTIDE SEQUENCE [LARGE SCALE GENOMIC DNA]</scope>
    <source>
        <strain evidence="17 18">NCTC11088</strain>
    </source>
</reference>
<comment type="subunit">
    <text evidence="12">The complex is composed of two ATP-binding proteins (NikD and NikE), two transmembrane proteins (NikB and NikC) and a solute-binding protein (NikA).</text>
</comment>
<evidence type="ECO:0000256" key="1">
    <source>
        <dbReference type="ARBA" id="ARBA00004202"/>
    </source>
</evidence>
<sequence>MLLNIEDLSISFLQYEKGLRVRELNVVHNLNLKVGANEVVAIVGASGSGKSLLAHAILNLLPYNAVVRGEIYYKEQSLNNRSIEKLRGEQIWLIPQTVNSLNPLLKIKKQLKFYKRDEKKYEEMLNQFGLKKEVLDKYPFELSGGMARRILVSESMISEADLIVADEPTPGMDDLGVEETVNFFKSLKERGKSALVITHDLKMALEFADRIAVFWDGTIIEVEDIKDFENNGLNLKNDYTRKLLRALPENEFKVDF</sequence>
<organism evidence="17 18">
    <name type="scientific">Peptoniphilus indolicus</name>
    <dbReference type="NCBI Taxonomy" id="33030"/>
    <lineage>
        <taxon>Bacteria</taxon>
        <taxon>Bacillati</taxon>
        <taxon>Bacillota</taxon>
        <taxon>Tissierellia</taxon>
        <taxon>Tissierellales</taxon>
        <taxon>Peptoniphilaceae</taxon>
        <taxon>Peptoniphilus</taxon>
    </lineage>
</organism>
<evidence type="ECO:0000256" key="4">
    <source>
        <dbReference type="ARBA" id="ARBA00022475"/>
    </source>
</evidence>
<evidence type="ECO:0000256" key="11">
    <source>
        <dbReference type="ARBA" id="ARBA00023136"/>
    </source>
</evidence>
<evidence type="ECO:0000313" key="18">
    <source>
        <dbReference type="Proteomes" id="UP000254777"/>
    </source>
</evidence>
<comment type="catalytic activity">
    <reaction evidence="15">
        <text>Ni(2+)(out) + ATP + H2O = Ni(2+)(in) + ADP + phosphate + H(+)</text>
        <dbReference type="Rhea" id="RHEA:15557"/>
        <dbReference type="ChEBI" id="CHEBI:15377"/>
        <dbReference type="ChEBI" id="CHEBI:15378"/>
        <dbReference type="ChEBI" id="CHEBI:30616"/>
        <dbReference type="ChEBI" id="CHEBI:43474"/>
        <dbReference type="ChEBI" id="CHEBI:49786"/>
        <dbReference type="ChEBI" id="CHEBI:456216"/>
        <dbReference type="EC" id="7.2.2.11"/>
    </reaction>
    <physiologicalReaction direction="left-to-right" evidence="15">
        <dbReference type="Rhea" id="RHEA:15558"/>
    </physiologicalReaction>
</comment>
<keyword evidence="17" id="KW-0378">Hydrolase</keyword>
<evidence type="ECO:0000313" key="17">
    <source>
        <dbReference type="EMBL" id="SUB74912.1"/>
    </source>
</evidence>
<keyword evidence="8" id="KW-1278">Translocase</keyword>
<keyword evidence="11" id="KW-0472">Membrane</keyword>
<accession>A0A379DBE9</accession>
<dbReference type="SUPFAM" id="SSF52540">
    <property type="entry name" value="P-loop containing nucleoside triphosphate hydrolases"/>
    <property type="match status" value="1"/>
</dbReference>
<dbReference type="GO" id="GO:0005524">
    <property type="term" value="F:ATP binding"/>
    <property type="evidence" value="ECO:0007669"/>
    <property type="project" value="UniProtKB-KW"/>
</dbReference>
<dbReference type="InterPro" id="IPR050388">
    <property type="entry name" value="ABC_Ni/Peptide_Import"/>
</dbReference>
<comment type="subcellular location">
    <subcellularLocation>
        <location evidence="1">Cell membrane</location>
        <topology evidence="1">Peripheral membrane protein</topology>
    </subcellularLocation>
</comment>
<keyword evidence="6" id="KW-0547">Nucleotide-binding</keyword>
<keyword evidence="10" id="KW-0921">Nickel transport</keyword>
<keyword evidence="3" id="KW-0813">Transport</keyword>
<dbReference type="PANTHER" id="PTHR43297:SF13">
    <property type="entry name" value="NICKEL ABC TRANSPORTER, ATP-BINDING PROTEIN"/>
    <property type="match status" value="1"/>
</dbReference>
<comment type="similarity">
    <text evidence="2">Belongs to the ABC transporter superfamily.</text>
</comment>
<dbReference type="InterPro" id="IPR027417">
    <property type="entry name" value="P-loop_NTPase"/>
</dbReference>
<evidence type="ECO:0000256" key="12">
    <source>
        <dbReference type="ARBA" id="ARBA00038669"/>
    </source>
</evidence>
<dbReference type="RefSeq" id="WP_004819396.1">
    <property type="nucleotide sequence ID" value="NZ_UGTH01000001.1"/>
</dbReference>
<evidence type="ECO:0000256" key="3">
    <source>
        <dbReference type="ARBA" id="ARBA00022448"/>
    </source>
</evidence>
<keyword evidence="9" id="KW-0406">Ion transport</keyword>
<feature type="domain" description="ABC transporter" evidence="16">
    <location>
        <begin position="3"/>
        <end position="241"/>
    </location>
</feature>
<dbReference type="AlphaFoldDB" id="A0A379DBE9"/>
<dbReference type="InterPro" id="IPR017871">
    <property type="entry name" value="ABC_transporter-like_CS"/>
</dbReference>
<evidence type="ECO:0000256" key="10">
    <source>
        <dbReference type="ARBA" id="ARBA00023112"/>
    </source>
</evidence>
<gene>
    <name evidence="17" type="primary">gsiA_4</name>
    <name evidence="17" type="ORF">NCTC11088_00674</name>
</gene>
<evidence type="ECO:0000256" key="14">
    <source>
        <dbReference type="ARBA" id="ARBA00044143"/>
    </source>
</evidence>
<dbReference type="GO" id="GO:0016887">
    <property type="term" value="F:ATP hydrolysis activity"/>
    <property type="evidence" value="ECO:0007669"/>
    <property type="project" value="InterPro"/>
</dbReference>
<keyword evidence="7 17" id="KW-0067">ATP-binding</keyword>
<evidence type="ECO:0000259" key="16">
    <source>
        <dbReference type="PROSITE" id="PS50893"/>
    </source>
</evidence>
<dbReference type="EC" id="7.2.2.11" evidence="13"/>
<dbReference type="GO" id="GO:0005886">
    <property type="term" value="C:plasma membrane"/>
    <property type="evidence" value="ECO:0007669"/>
    <property type="project" value="UniProtKB-SubCell"/>
</dbReference>
<evidence type="ECO:0000256" key="15">
    <source>
        <dbReference type="ARBA" id="ARBA00048610"/>
    </source>
</evidence>
<evidence type="ECO:0000256" key="9">
    <source>
        <dbReference type="ARBA" id="ARBA00023065"/>
    </source>
</evidence>
<dbReference type="SMART" id="SM00382">
    <property type="entry name" value="AAA"/>
    <property type="match status" value="1"/>
</dbReference>
<evidence type="ECO:0000256" key="13">
    <source>
        <dbReference type="ARBA" id="ARBA00039098"/>
    </source>
</evidence>
<dbReference type="InterPro" id="IPR003593">
    <property type="entry name" value="AAA+_ATPase"/>
</dbReference>
<dbReference type="Gene3D" id="3.40.50.300">
    <property type="entry name" value="P-loop containing nucleotide triphosphate hydrolases"/>
    <property type="match status" value="1"/>
</dbReference>
<dbReference type="PANTHER" id="PTHR43297">
    <property type="entry name" value="OLIGOPEPTIDE TRANSPORT ATP-BINDING PROTEIN APPD"/>
    <property type="match status" value="1"/>
</dbReference>
<keyword evidence="4" id="KW-1003">Cell membrane</keyword>